<dbReference type="AlphaFoldDB" id="A0A4R8RXX6"/>
<keyword evidence="1" id="KW-0472">Membrane</keyword>
<accession>A0A4R8RXX6</accession>
<name>A0A4R8RXX6_9MYCO</name>
<organism evidence="2 3">
    <name type="scientific">Mycobacteroides salmoniphilum</name>
    <dbReference type="NCBI Taxonomy" id="404941"/>
    <lineage>
        <taxon>Bacteria</taxon>
        <taxon>Bacillati</taxon>
        <taxon>Actinomycetota</taxon>
        <taxon>Actinomycetes</taxon>
        <taxon>Mycobacteriales</taxon>
        <taxon>Mycobacteriaceae</taxon>
        <taxon>Mycobacteroides</taxon>
    </lineage>
</organism>
<dbReference type="EMBL" id="PECH01000009">
    <property type="protein sequence ID" value="TDZ78451.1"/>
    <property type="molecule type" value="Genomic_DNA"/>
</dbReference>
<feature type="transmembrane region" description="Helical" evidence="1">
    <location>
        <begin position="6"/>
        <end position="28"/>
    </location>
</feature>
<gene>
    <name evidence="2" type="ORF">DE4585_04288</name>
</gene>
<dbReference type="RefSeq" id="WP_134066578.1">
    <property type="nucleotide sequence ID" value="NZ_PECG01000009.1"/>
</dbReference>
<evidence type="ECO:0000256" key="1">
    <source>
        <dbReference type="SAM" id="Phobius"/>
    </source>
</evidence>
<keyword evidence="1" id="KW-1133">Transmembrane helix</keyword>
<proteinExistence type="predicted"/>
<evidence type="ECO:0000313" key="2">
    <source>
        <dbReference type="EMBL" id="TDZ78451.1"/>
    </source>
</evidence>
<keyword evidence="1" id="KW-0812">Transmembrane</keyword>
<dbReference type="Proteomes" id="UP000295117">
    <property type="component" value="Unassembled WGS sequence"/>
</dbReference>
<evidence type="ECO:0000313" key="3">
    <source>
        <dbReference type="Proteomes" id="UP000295117"/>
    </source>
</evidence>
<evidence type="ECO:0008006" key="4">
    <source>
        <dbReference type="Google" id="ProtNLM"/>
    </source>
</evidence>
<protein>
    <recommendedName>
        <fullName evidence="4">DUF3137 domain-containing protein</fullName>
    </recommendedName>
</protein>
<comment type="caution">
    <text evidence="2">The sequence shown here is derived from an EMBL/GenBank/DDBJ whole genome shotgun (WGS) entry which is preliminary data.</text>
</comment>
<sequence>MSTLIGLLSVGTFAAIVGGLAVLGIWLFKTARRNHQRRLAWLWAFASSRGWSFAEKEPGLVGLSARAPFGMGHGRLATDVIRGVLEGVAFVSFTYTFRTGDSSDNSETVHCVMVTCICTPPSPNMLLVTPEGPFSKLFDVVGLGDLKLESEDFNSRFQVRTTNDRFAYDVLNPTAMHRMLTDRRSVLPLRFDNSNLFTWRSGVLKPEWVEPHARYLIDILREVPPYAWERR</sequence>
<reference evidence="2 3" key="1">
    <citation type="journal article" date="2019" name="Sci. Rep.">
        <title>Extended insight into the Mycobacterium chelonae-abscessus complex through whole genome sequencing of Mycobacterium salmoniphilum outbreak and Mycobacterium salmoniphilum-like strains.</title>
        <authorList>
            <person name="Behra P.R.K."/>
            <person name="Das S."/>
            <person name="Pettersson B.M.F."/>
            <person name="Shirreff L."/>
            <person name="DuCote T."/>
            <person name="Jacobsson K.G."/>
            <person name="Ennis D.G."/>
            <person name="Kirsebom L.A."/>
        </authorList>
    </citation>
    <scope>NUCLEOTIDE SEQUENCE [LARGE SCALE GENOMIC DNA]</scope>
    <source>
        <strain evidence="2 3">DE 4585</strain>
    </source>
</reference>